<keyword evidence="13" id="KW-0472">Membrane</keyword>
<dbReference type="Gene3D" id="2.10.109.10">
    <property type="entry name" value="Umud Fragment, subunit A"/>
    <property type="match status" value="1"/>
</dbReference>
<evidence type="ECO:0000256" key="15">
    <source>
        <dbReference type="SAM" id="SignalP"/>
    </source>
</evidence>
<dbReference type="GO" id="GO:0006465">
    <property type="term" value="P:signal peptide processing"/>
    <property type="evidence" value="ECO:0007669"/>
    <property type="project" value="InterPro"/>
</dbReference>
<comment type="similarity">
    <text evidence="3">Belongs to the peptidase S26B family.</text>
</comment>
<keyword evidence="19" id="KW-1185">Reference proteome</keyword>
<dbReference type="GO" id="GO:0005787">
    <property type="term" value="C:signal peptidase complex"/>
    <property type="evidence" value="ECO:0007669"/>
    <property type="project" value="TreeGrafter"/>
</dbReference>
<dbReference type="EMBL" id="CAMXCT030006685">
    <property type="protein sequence ID" value="CAL4805575.1"/>
    <property type="molecule type" value="Genomic_DNA"/>
</dbReference>
<dbReference type="InterPro" id="IPR015927">
    <property type="entry name" value="Peptidase_S24_S26A/B/C"/>
</dbReference>
<evidence type="ECO:0000313" key="17">
    <source>
        <dbReference type="EMBL" id="CAI4018263.1"/>
    </source>
</evidence>
<evidence type="ECO:0000256" key="12">
    <source>
        <dbReference type="ARBA" id="ARBA00022989"/>
    </source>
</evidence>
<dbReference type="NCBIfam" id="TIGR02228">
    <property type="entry name" value="sigpep_I_arch"/>
    <property type="match status" value="1"/>
</dbReference>
<keyword evidence="15" id="KW-0732">Signal</keyword>
<proteinExistence type="inferred from homology"/>
<dbReference type="PANTHER" id="PTHR10806:SF6">
    <property type="entry name" value="SIGNAL PEPTIDASE COMPLEX CATALYTIC SUBUNIT SEC11"/>
    <property type="match status" value="1"/>
</dbReference>
<dbReference type="PRINTS" id="PR00728">
    <property type="entry name" value="SIGNALPTASE"/>
</dbReference>
<evidence type="ECO:0000313" key="18">
    <source>
        <dbReference type="EMBL" id="CAL1171638.1"/>
    </source>
</evidence>
<evidence type="ECO:0000256" key="13">
    <source>
        <dbReference type="ARBA" id="ARBA00023136"/>
    </source>
</evidence>
<name>A0A9P1M3R2_9DINO</name>
<feature type="signal peptide" evidence="15">
    <location>
        <begin position="1"/>
        <end position="24"/>
    </location>
</feature>
<evidence type="ECO:0000256" key="6">
    <source>
        <dbReference type="ARBA" id="ARBA00021755"/>
    </source>
</evidence>
<dbReference type="EMBL" id="CAMXCT020006685">
    <property type="protein sequence ID" value="CAL1171638.1"/>
    <property type="molecule type" value="Genomic_DNA"/>
</dbReference>
<keyword evidence="7" id="KW-0645">Protease</keyword>
<reference evidence="17" key="1">
    <citation type="submission" date="2022-10" db="EMBL/GenBank/DDBJ databases">
        <authorList>
            <person name="Chen Y."/>
            <person name="Dougan E. K."/>
            <person name="Chan C."/>
            <person name="Rhodes N."/>
            <person name="Thang M."/>
        </authorList>
    </citation>
    <scope>NUCLEOTIDE SEQUENCE</scope>
</reference>
<evidence type="ECO:0000313" key="19">
    <source>
        <dbReference type="Proteomes" id="UP001152797"/>
    </source>
</evidence>
<evidence type="ECO:0000256" key="7">
    <source>
        <dbReference type="ARBA" id="ARBA00022670"/>
    </source>
</evidence>
<keyword evidence="12" id="KW-1133">Transmembrane helix</keyword>
<feature type="domain" description="Peptidase S24/S26A/S26B/S26C" evidence="16">
    <location>
        <begin position="421"/>
        <end position="504"/>
    </location>
</feature>
<evidence type="ECO:0000256" key="9">
    <source>
        <dbReference type="ARBA" id="ARBA00022801"/>
    </source>
</evidence>
<dbReference type="CDD" id="cd06530">
    <property type="entry name" value="S26_SPase_I"/>
    <property type="match status" value="1"/>
</dbReference>
<evidence type="ECO:0000256" key="14">
    <source>
        <dbReference type="ARBA" id="ARBA00045533"/>
    </source>
</evidence>
<evidence type="ECO:0000256" key="1">
    <source>
        <dbReference type="ARBA" id="ARBA00000677"/>
    </source>
</evidence>
<protein>
    <recommendedName>
        <fullName evidence="5">Signal peptidase complex catalytic subunit SEC11</fullName>
        <ecNumber evidence="4">3.4.21.89</ecNumber>
    </recommendedName>
    <alternativeName>
        <fullName evidence="6">Signal peptidase complex catalytic subunit sec11</fullName>
    </alternativeName>
</protein>
<keyword evidence="9" id="KW-0378">Hydrolase</keyword>
<sequence>MSFVQLWLLMPLCLLTLIVEDSSATDVQPHFGIPWQQRRSCEELPGWQEALLHPSCLHVARSALRLGGVSWPQVKQKALDAQRTPETPLCAEAVFEHLGGKQTTPDRLLADEGSLCTAYAALLTNQMLQLRWHEIHAERETRCSDAIAGLEVYSSRRHEAALSPEPTSVLHLSRRPAGLGSKRFLALADARLMSPWRRKVKPRWQKVWDYAKKMADGEQFPPVSIAWRKELQEWTWRDVSDGVLQGSQLKAGLHQDWQLVAIGPCGERGAVLADQPMAKMTCEGDLADVALPGARPEINDRQKLSHSGKDMTEVKAWIRLDHIETWGDVFPAVEINSLFPGYPWIGVDAAPWDVTGSAEGQGAAGWVLPLTGHPSSRAAWLDSFQQYVGEFRDLAKRPRSFLTQVLSLGCIVFSALMLWKGLMVVTKSESPVVVVLSGSMEPGLQRGDILFLTLFSEPFKPGDIVVFQIEGRDIPIVHRMMNVHEKADGKLAMLTKGDNNQVDDRGLYAARQLFLSKKEIMGRAQAYLPYVGMVTIWLNDYPWLKYVLIGSMGFFVSGPHDVGGSFRAVQLEVFKGSGKSMEI</sequence>
<keyword evidence="10" id="KW-0256">Endoplasmic reticulum</keyword>
<evidence type="ECO:0000256" key="8">
    <source>
        <dbReference type="ARBA" id="ARBA00022692"/>
    </source>
</evidence>
<gene>
    <name evidence="17" type="ORF">C1SCF055_LOCUS42852</name>
</gene>
<dbReference type="PROSITE" id="PS00761">
    <property type="entry name" value="SPASE_I_3"/>
    <property type="match status" value="1"/>
</dbReference>
<dbReference type="OrthoDB" id="10257561at2759"/>
<comment type="caution">
    <text evidence="17">The sequence shown here is derived from an EMBL/GenBank/DDBJ whole genome shotgun (WGS) entry which is preliminary data.</text>
</comment>
<dbReference type="Pfam" id="PF00717">
    <property type="entry name" value="Peptidase_S24"/>
    <property type="match status" value="1"/>
</dbReference>
<dbReference type="InterPro" id="IPR019533">
    <property type="entry name" value="Peptidase_S26"/>
</dbReference>
<comment type="function">
    <text evidence="14">Catalytic component of the signal peptidase complex (SPC) which catalyzes the cleavage of N-terminal signal sequences from nascent proteins as they are translocated into the lumen of the endoplasmic reticulum. Specifically cleaves N-terminal signal peptides that contain a hydrophobic alpha-helix (h-region) shorter than 18-20 amino acids.</text>
</comment>
<evidence type="ECO:0000256" key="10">
    <source>
        <dbReference type="ARBA" id="ARBA00022824"/>
    </source>
</evidence>
<dbReference type="InterPro" id="IPR036286">
    <property type="entry name" value="LexA/Signal_pep-like_sf"/>
</dbReference>
<accession>A0A9P1M3R2</accession>
<evidence type="ECO:0000256" key="5">
    <source>
        <dbReference type="ARBA" id="ARBA00019685"/>
    </source>
</evidence>
<feature type="chain" id="PRO_5043273265" description="Signal peptidase complex catalytic subunit SEC11" evidence="15">
    <location>
        <begin position="25"/>
        <end position="583"/>
    </location>
</feature>
<evidence type="ECO:0000259" key="16">
    <source>
        <dbReference type="Pfam" id="PF00717"/>
    </source>
</evidence>
<dbReference type="PANTHER" id="PTHR10806">
    <property type="entry name" value="SIGNAL PEPTIDASE COMPLEX CATALYTIC SUBUNIT SEC11"/>
    <property type="match status" value="1"/>
</dbReference>
<dbReference type="FunFam" id="2.10.109.10:FF:000003">
    <property type="entry name" value="Signal peptidase complex catalytic subunit SEC11"/>
    <property type="match status" value="1"/>
</dbReference>
<evidence type="ECO:0000256" key="4">
    <source>
        <dbReference type="ARBA" id="ARBA00013208"/>
    </source>
</evidence>
<organism evidence="17">
    <name type="scientific">Cladocopium goreaui</name>
    <dbReference type="NCBI Taxonomy" id="2562237"/>
    <lineage>
        <taxon>Eukaryota</taxon>
        <taxon>Sar</taxon>
        <taxon>Alveolata</taxon>
        <taxon>Dinophyceae</taxon>
        <taxon>Suessiales</taxon>
        <taxon>Symbiodiniaceae</taxon>
        <taxon>Cladocopium</taxon>
    </lineage>
</organism>
<dbReference type="InterPro" id="IPR019758">
    <property type="entry name" value="Pept_S26A_signal_pept_1_CS"/>
</dbReference>
<dbReference type="GO" id="GO:0004252">
    <property type="term" value="F:serine-type endopeptidase activity"/>
    <property type="evidence" value="ECO:0007669"/>
    <property type="project" value="InterPro"/>
</dbReference>
<keyword evidence="11" id="KW-0735">Signal-anchor</keyword>
<dbReference type="GO" id="GO:0009003">
    <property type="term" value="F:signal peptidase activity"/>
    <property type="evidence" value="ECO:0007669"/>
    <property type="project" value="UniProtKB-EC"/>
</dbReference>
<dbReference type="AlphaFoldDB" id="A0A9P1M3R2"/>
<comment type="catalytic activity">
    <reaction evidence="1">
        <text>Cleavage of hydrophobic, N-terminal signal or leader sequences from secreted and periplasmic proteins.</text>
        <dbReference type="EC" id="3.4.21.89"/>
    </reaction>
</comment>
<dbReference type="InterPro" id="IPR001733">
    <property type="entry name" value="Peptidase_S26B"/>
</dbReference>
<dbReference type="EC" id="3.4.21.89" evidence="4"/>
<evidence type="ECO:0000256" key="2">
    <source>
        <dbReference type="ARBA" id="ARBA00004648"/>
    </source>
</evidence>
<dbReference type="EMBL" id="CAMXCT010006685">
    <property type="protein sequence ID" value="CAI4018263.1"/>
    <property type="molecule type" value="Genomic_DNA"/>
</dbReference>
<dbReference type="Proteomes" id="UP001152797">
    <property type="component" value="Unassembled WGS sequence"/>
</dbReference>
<keyword evidence="8" id="KW-0812">Transmembrane</keyword>
<reference evidence="18" key="2">
    <citation type="submission" date="2024-04" db="EMBL/GenBank/DDBJ databases">
        <authorList>
            <person name="Chen Y."/>
            <person name="Shah S."/>
            <person name="Dougan E. K."/>
            <person name="Thang M."/>
            <person name="Chan C."/>
        </authorList>
    </citation>
    <scope>NUCLEOTIDE SEQUENCE [LARGE SCALE GENOMIC DNA]</scope>
</reference>
<comment type="subcellular location">
    <subcellularLocation>
        <location evidence="2">Endoplasmic reticulum membrane</location>
        <topology evidence="2">Single-pass type II membrane protein</topology>
    </subcellularLocation>
</comment>
<dbReference type="SUPFAM" id="SSF51306">
    <property type="entry name" value="LexA/Signal peptidase"/>
    <property type="match status" value="1"/>
</dbReference>
<evidence type="ECO:0000256" key="3">
    <source>
        <dbReference type="ARBA" id="ARBA00011035"/>
    </source>
</evidence>
<evidence type="ECO:0000256" key="11">
    <source>
        <dbReference type="ARBA" id="ARBA00022968"/>
    </source>
</evidence>